<dbReference type="Proteomes" id="UP001182556">
    <property type="component" value="Unassembled WGS sequence"/>
</dbReference>
<feature type="region of interest" description="Disordered" evidence="1">
    <location>
        <begin position="47"/>
        <end position="79"/>
    </location>
</feature>
<dbReference type="EMBL" id="JAODAN010000012">
    <property type="protein sequence ID" value="KAK1920986.1"/>
    <property type="molecule type" value="Genomic_DNA"/>
</dbReference>
<proteinExistence type="predicted"/>
<dbReference type="GO" id="GO:0016787">
    <property type="term" value="F:hydrolase activity"/>
    <property type="evidence" value="ECO:0007669"/>
    <property type="project" value="UniProtKB-KW"/>
</dbReference>
<organism evidence="2 3">
    <name type="scientific">Papiliotrema laurentii</name>
    <name type="common">Cryptococcus laurentii</name>
    <dbReference type="NCBI Taxonomy" id="5418"/>
    <lineage>
        <taxon>Eukaryota</taxon>
        <taxon>Fungi</taxon>
        <taxon>Dikarya</taxon>
        <taxon>Basidiomycota</taxon>
        <taxon>Agaricomycotina</taxon>
        <taxon>Tremellomycetes</taxon>
        <taxon>Tremellales</taxon>
        <taxon>Rhynchogastremaceae</taxon>
        <taxon>Papiliotrema</taxon>
    </lineage>
</organism>
<feature type="compositionally biased region" description="Acidic residues" evidence="1">
    <location>
        <begin position="248"/>
        <end position="261"/>
    </location>
</feature>
<protein>
    <submittedName>
        <fullName evidence="2">Alpha/Beta hydrolase protein</fullName>
    </submittedName>
</protein>
<sequence length="539" mass="58915">MRLRLWRYSNIGSRSMSDTIKGKGREKEIPQGVALAIEEALTTPLSASIDSSHSPSPFTSSPIPLPERAHHPQPLRPLPPRLLSSLARTTMPTAGLTYVSAKSPQKRSSHGESSTAWLSASPAGLDDDPFPDLDPETGLPVDKWSASRADTPSLHLQRTITDLLASQPETASSSLLPFTLPHVKLPTMPTVPNLPSMPSLPTLPSLPGRSTLSASGSKRGFSSTSGNDDWGNWASGWWSGHKSKVDETLAEEDQAETVEEEQEKHRRKYRSPKNPVVFCHGLLGFDYLGPASLPPLQISHWRGIREVLESNGVEVLIARVPATASIADRAATLEQLIGEKYPGREVNLVGHSMGGLDCRYLISQIQPKTFTPVSLTTISTPHRGSPFADYVIDNVIGRERLPSLLSVLDAMKLPQSGDGSAFNALGTRSMRAFNSDVLDRDDVKYYSWGASFEPGLLDTFRWPHSVILAKEGPNDGLVSVSSARWGEYRGTLLGVNHLDLVGWVNHVRYVFSEWTGNPIAFKPATFYLEVADYLAEQGF</sequence>
<feature type="region of interest" description="Disordered" evidence="1">
    <location>
        <begin position="244"/>
        <end position="270"/>
    </location>
</feature>
<dbReference type="Gene3D" id="3.40.50.1820">
    <property type="entry name" value="alpha/beta hydrolase"/>
    <property type="match status" value="1"/>
</dbReference>
<dbReference type="SUPFAM" id="SSF53474">
    <property type="entry name" value="alpha/beta-Hydrolases"/>
    <property type="match status" value="1"/>
</dbReference>
<feature type="compositionally biased region" description="Low complexity" evidence="1">
    <location>
        <begin position="47"/>
        <end position="62"/>
    </location>
</feature>
<comment type="caution">
    <text evidence="2">The sequence shown here is derived from an EMBL/GenBank/DDBJ whole genome shotgun (WGS) entry which is preliminary data.</text>
</comment>
<feature type="compositionally biased region" description="Acidic residues" evidence="1">
    <location>
        <begin position="125"/>
        <end position="135"/>
    </location>
</feature>
<name>A0AAD9CSB8_PAPLA</name>
<evidence type="ECO:0000313" key="3">
    <source>
        <dbReference type="Proteomes" id="UP001182556"/>
    </source>
</evidence>
<feature type="compositionally biased region" description="Low complexity" evidence="1">
    <location>
        <begin position="194"/>
        <end position="213"/>
    </location>
</feature>
<reference evidence="2" key="1">
    <citation type="submission" date="2023-02" db="EMBL/GenBank/DDBJ databases">
        <title>Identification and recombinant expression of a fungal hydrolase from Papiliotrema laurentii that hydrolyzes apple cutin and clears colloidal polyester polyurethane.</title>
        <authorList>
            <consortium name="DOE Joint Genome Institute"/>
            <person name="Roman V.A."/>
            <person name="Bojanowski C."/>
            <person name="Crable B.R."/>
            <person name="Wagner D.N."/>
            <person name="Hung C.S."/>
            <person name="Nadeau L.J."/>
            <person name="Schratz L."/>
            <person name="Haridas S."/>
            <person name="Pangilinan J."/>
            <person name="Lipzen A."/>
            <person name="Na H."/>
            <person name="Yan M."/>
            <person name="Ng V."/>
            <person name="Grigoriev I.V."/>
            <person name="Spatafora J.W."/>
            <person name="Barlow D."/>
            <person name="Biffinger J."/>
            <person name="Kelley-Loughnane N."/>
            <person name="Varaljay V.A."/>
            <person name="Crookes-Goodson W.J."/>
        </authorList>
    </citation>
    <scope>NUCLEOTIDE SEQUENCE</scope>
    <source>
        <strain evidence="2">5307AH</strain>
    </source>
</reference>
<feature type="region of interest" description="Disordered" evidence="1">
    <location>
        <begin position="194"/>
        <end position="227"/>
    </location>
</feature>
<accession>A0AAD9CSB8</accession>
<feature type="compositionally biased region" description="Polar residues" evidence="1">
    <location>
        <begin position="214"/>
        <end position="227"/>
    </location>
</feature>
<gene>
    <name evidence="2" type="ORF">DB88DRAFT_501757</name>
</gene>
<dbReference type="PANTHER" id="PTHR11440">
    <property type="entry name" value="LECITHIN-CHOLESTEROL ACYLTRANSFERASE-RELATED"/>
    <property type="match status" value="1"/>
</dbReference>
<dbReference type="InterPro" id="IPR029058">
    <property type="entry name" value="AB_hydrolase_fold"/>
</dbReference>
<feature type="region of interest" description="Disordered" evidence="1">
    <location>
        <begin position="98"/>
        <end position="146"/>
    </location>
</feature>
<dbReference type="AlphaFoldDB" id="A0AAD9CSB8"/>
<keyword evidence="2" id="KW-0378">Hydrolase</keyword>
<keyword evidence="3" id="KW-1185">Reference proteome</keyword>
<evidence type="ECO:0000256" key="1">
    <source>
        <dbReference type="SAM" id="MobiDB-lite"/>
    </source>
</evidence>
<evidence type="ECO:0000313" key="2">
    <source>
        <dbReference type="EMBL" id="KAK1920986.1"/>
    </source>
</evidence>